<sequence>MEGTGGQRSRANSETGETSIECTRAFDEDPSVPLIWPGERTTAAAFTTRAGTTARPAGSRQISLPWKRRTGG</sequence>
<evidence type="ECO:0000313" key="2">
    <source>
        <dbReference type="EMBL" id="ESU39891.1"/>
    </source>
</evidence>
<dbReference type="AlphaFoldDB" id="V6TMD8"/>
<organism evidence="2 3">
    <name type="scientific">Giardia intestinalis</name>
    <name type="common">Giardia lamblia</name>
    <dbReference type="NCBI Taxonomy" id="5741"/>
    <lineage>
        <taxon>Eukaryota</taxon>
        <taxon>Metamonada</taxon>
        <taxon>Diplomonadida</taxon>
        <taxon>Hexamitidae</taxon>
        <taxon>Giardiinae</taxon>
        <taxon>Giardia</taxon>
    </lineage>
</organism>
<feature type="region of interest" description="Disordered" evidence="1">
    <location>
        <begin position="49"/>
        <end position="72"/>
    </location>
</feature>
<reference evidence="3" key="1">
    <citation type="submission" date="2012-02" db="EMBL/GenBank/DDBJ databases">
        <title>Genome sequencing of Giardia lamblia Genotypes A2 and B isolates (DH and GS) and comparative analysis with the genomes of Genotypes A1 and E (WB and Pig).</title>
        <authorList>
            <person name="Adam R."/>
            <person name="Dahlstrom E."/>
            <person name="Martens C."/>
            <person name="Bruno D."/>
            <person name="Barbian K."/>
            <person name="Porcella S.F."/>
            <person name="Nash T."/>
        </authorList>
    </citation>
    <scope>NUCLEOTIDE SEQUENCE</scope>
    <source>
        <strain evidence="3">GS</strain>
    </source>
</reference>
<dbReference type="EMBL" id="AHHH01000433">
    <property type="protein sequence ID" value="ESU39891.1"/>
    <property type="molecule type" value="Genomic_DNA"/>
</dbReference>
<protein>
    <submittedName>
        <fullName evidence="2">Annexin</fullName>
    </submittedName>
</protein>
<reference evidence="2 3" key="2">
    <citation type="journal article" date="2013" name="Genome Biol. Evol.">
        <title>Genome sequencing of Giardia lamblia genotypes A2 and B isolates (DH and GS) and comparative analysis with the genomes of genotypes A1 and E (WB and Pig).</title>
        <authorList>
            <person name="Adam R.D."/>
            <person name="Dahlstrom E.W."/>
            <person name="Martens C.A."/>
            <person name="Bruno D.P."/>
            <person name="Barbian K.D."/>
            <person name="Ricklefs S.M."/>
            <person name="Hernandez M.M."/>
            <person name="Narla N.P."/>
            <person name="Patel R.B."/>
            <person name="Porcella S.F."/>
            <person name="Nash T.E."/>
        </authorList>
    </citation>
    <scope>NUCLEOTIDE SEQUENCE [LARGE SCALE GENOMIC DNA]</scope>
    <source>
        <strain evidence="2 3">GS</strain>
    </source>
</reference>
<evidence type="ECO:0000313" key="3">
    <source>
        <dbReference type="Proteomes" id="UP000018040"/>
    </source>
</evidence>
<proteinExistence type="predicted"/>
<comment type="caution">
    <text evidence="2">The sequence shown here is derived from an EMBL/GenBank/DDBJ whole genome shotgun (WGS) entry which is preliminary data.</text>
</comment>
<feature type="compositionally biased region" description="Polar residues" evidence="1">
    <location>
        <begin position="7"/>
        <end position="20"/>
    </location>
</feature>
<dbReference type="Proteomes" id="UP000018040">
    <property type="component" value="Unassembled WGS sequence"/>
</dbReference>
<evidence type="ECO:0000256" key="1">
    <source>
        <dbReference type="SAM" id="MobiDB-lite"/>
    </source>
</evidence>
<feature type="region of interest" description="Disordered" evidence="1">
    <location>
        <begin position="1"/>
        <end position="20"/>
    </location>
</feature>
<name>V6TMD8_GIAIN</name>
<gene>
    <name evidence="2" type="ORF">GSB_155144</name>
</gene>
<accession>V6TMD8</accession>